<dbReference type="PANTHER" id="PTHR45830:SF15">
    <property type="entry name" value="SERPENTINE RECEPTOR, CLASS I"/>
    <property type="match status" value="1"/>
</dbReference>
<evidence type="ECO:0000313" key="1">
    <source>
        <dbReference type="EnsemblMetazoa" id="PPA41438.1"/>
    </source>
</evidence>
<dbReference type="Proteomes" id="UP000005239">
    <property type="component" value="Unassembled WGS sequence"/>
</dbReference>
<reference evidence="1" key="2">
    <citation type="submission" date="2022-06" db="UniProtKB">
        <authorList>
            <consortium name="EnsemblMetazoa"/>
        </authorList>
    </citation>
    <scope>IDENTIFICATION</scope>
    <source>
        <strain evidence="1">PS312</strain>
    </source>
</reference>
<dbReference type="InterPro" id="IPR019429">
    <property type="entry name" value="7TM_GPCR_serpentine_rcpt_Sri"/>
</dbReference>
<accession>A0A2A6CN99</accession>
<dbReference type="EnsemblMetazoa" id="PPA41438.1">
    <property type="protein sequence ID" value="PPA41438.1"/>
    <property type="gene ID" value="WBGene00279807"/>
</dbReference>
<dbReference type="PANTHER" id="PTHR45830">
    <property type="entry name" value="SERPENTINE RECEPTOR, CLASS I"/>
    <property type="match status" value="1"/>
</dbReference>
<dbReference type="Pfam" id="PF10327">
    <property type="entry name" value="7TM_GPCR_Sri"/>
    <property type="match status" value="1"/>
</dbReference>
<evidence type="ECO:0000313" key="2">
    <source>
        <dbReference type="Proteomes" id="UP000005239"/>
    </source>
</evidence>
<sequence>MRNFTLHPGWLVFMPDFERSICLGTISISLLAFYLMLTKTPKTAKSFAKYLMLLQTTIALVDINYGLLFCPITLFPVPGGLCHGILCTWFDLRGHVGHSLMFFTMSAVAIAIIYCFHYKHVSIARMVGGSSQSAACDIAFRIATAIVYLMPCLFELGRYRNSVDGPRYVKEVEEK</sequence>
<accession>A0A8R1Z031</accession>
<dbReference type="OrthoDB" id="5814011at2759"/>
<dbReference type="AlphaFoldDB" id="A0A2A6CN99"/>
<protein>
    <submittedName>
        <fullName evidence="1">G protein-coupled receptor</fullName>
    </submittedName>
</protein>
<keyword evidence="2" id="KW-1185">Reference proteome</keyword>
<gene>
    <name evidence="1" type="primary">WBGene00279807</name>
</gene>
<proteinExistence type="predicted"/>
<name>A0A2A6CN99_PRIPA</name>
<reference evidence="2" key="1">
    <citation type="journal article" date="2008" name="Nat. Genet.">
        <title>The Pristionchus pacificus genome provides a unique perspective on nematode lifestyle and parasitism.</title>
        <authorList>
            <person name="Dieterich C."/>
            <person name="Clifton S.W."/>
            <person name="Schuster L.N."/>
            <person name="Chinwalla A."/>
            <person name="Delehaunty K."/>
            <person name="Dinkelacker I."/>
            <person name="Fulton L."/>
            <person name="Fulton R."/>
            <person name="Godfrey J."/>
            <person name="Minx P."/>
            <person name="Mitreva M."/>
            <person name="Roeseler W."/>
            <person name="Tian H."/>
            <person name="Witte H."/>
            <person name="Yang S.P."/>
            <person name="Wilson R.K."/>
            <person name="Sommer R.J."/>
        </authorList>
    </citation>
    <scope>NUCLEOTIDE SEQUENCE [LARGE SCALE GENOMIC DNA]</scope>
    <source>
        <strain evidence="2">PS312</strain>
    </source>
</reference>
<organism evidence="1 2">
    <name type="scientific">Pristionchus pacificus</name>
    <name type="common">Parasitic nematode worm</name>
    <dbReference type="NCBI Taxonomy" id="54126"/>
    <lineage>
        <taxon>Eukaryota</taxon>
        <taxon>Metazoa</taxon>
        <taxon>Ecdysozoa</taxon>
        <taxon>Nematoda</taxon>
        <taxon>Chromadorea</taxon>
        <taxon>Rhabditida</taxon>
        <taxon>Rhabditina</taxon>
        <taxon>Diplogasteromorpha</taxon>
        <taxon>Diplogasteroidea</taxon>
        <taxon>Neodiplogasteridae</taxon>
        <taxon>Pristionchus</taxon>
    </lineage>
</organism>